<dbReference type="EMBL" id="JAUMVS010000188">
    <property type="protein sequence ID" value="MDO4842488.1"/>
    <property type="molecule type" value="Genomic_DNA"/>
</dbReference>
<dbReference type="Proteomes" id="UP001168575">
    <property type="component" value="Unassembled WGS sequence"/>
</dbReference>
<gene>
    <name evidence="1" type="ORF">Q3982_07430</name>
</gene>
<evidence type="ECO:0000313" key="1">
    <source>
        <dbReference type="EMBL" id="MDO4842488.1"/>
    </source>
</evidence>
<reference evidence="1" key="1">
    <citation type="submission" date="2023-07" db="EMBL/GenBank/DDBJ databases">
        <title>Between Cages and Wild: Unraveling the Impact of Captivity on Animal Microbiomes and Antimicrobial Resistance.</title>
        <authorList>
            <person name="Schmartz G.P."/>
            <person name="Rehner J."/>
            <person name="Schuff M.J."/>
            <person name="Becker S.L."/>
            <person name="Kravczyk M."/>
            <person name="Gurevich A."/>
            <person name="Francke R."/>
            <person name="Mueller R."/>
            <person name="Keller V."/>
            <person name="Keller A."/>
        </authorList>
    </citation>
    <scope>NUCLEOTIDE SEQUENCE</scope>
    <source>
        <strain evidence="1">S12M_St_49</strain>
    </source>
</reference>
<sequence length="311" mass="33342">MAGSYNLNHVCQVYAVLYEGTGDGASYVCHKDLNWNPKDSADYAEGVVQQKVYELEAPPALGSGKECTLLCVGLDDKSGETYALALDADGKTPSFCTEGSTLADAKAILAAGASMTEAELFAGWETFTYQRKDTTAVEVELTRRVSGAYAYLKDIPVTISGSDVKYIQLVLGNRPNTQIALTRVERTVDNLLPADFGSVPASDESSKVLDKLALEDIAVADSGTNLYDINSEYTESLGLSAQTLLLSAYLLPMKAGTEGTLAIELLDESGALIKSFPAQWNNVPATVGTVTHYPIYPNYVYHVGTRSADMT</sequence>
<evidence type="ECO:0000313" key="2">
    <source>
        <dbReference type="Proteomes" id="UP001168575"/>
    </source>
</evidence>
<comment type="caution">
    <text evidence="1">The sequence shown here is derived from an EMBL/GenBank/DDBJ whole genome shotgun (WGS) entry which is preliminary data.</text>
</comment>
<proteinExistence type="predicted"/>
<accession>A0AA43U6M4</accession>
<keyword evidence="2" id="KW-1185">Reference proteome</keyword>
<dbReference type="AlphaFoldDB" id="A0AA43U6M4"/>
<name>A0AA43U6M4_9ACTN</name>
<organism evidence="1 2">
    <name type="scientific">Phoenicibacter congonensis</name>
    <dbReference type="NCBI Taxonomy" id="1944646"/>
    <lineage>
        <taxon>Bacteria</taxon>
        <taxon>Bacillati</taxon>
        <taxon>Actinomycetota</taxon>
        <taxon>Coriobacteriia</taxon>
        <taxon>Eggerthellales</taxon>
        <taxon>Eggerthellaceae</taxon>
        <taxon>Phoenicibacter</taxon>
    </lineage>
</organism>
<protein>
    <submittedName>
        <fullName evidence="1">Uncharacterized protein</fullName>
    </submittedName>
</protein>